<dbReference type="InterPro" id="IPR045038">
    <property type="entry name" value="AIG2-like"/>
</dbReference>
<dbReference type="Proteomes" id="UP000285190">
    <property type="component" value="Unassembled WGS sequence"/>
</dbReference>
<dbReference type="PANTHER" id="PTHR31544">
    <property type="entry name" value="AIG2-LIKE PROTEIN D"/>
    <property type="match status" value="1"/>
</dbReference>
<keyword evidence="1 4" id="KW-0808">Transferase</keyword>
<comment type="caution">
    <text evidence="4">The sequence shown here is derived from an EMBL/GenBank/DDBJ whole genome shotgun (WGS) entry which is preliminary data.</text>
</comment>
<accession>A0A418X4W6</accession>
<evidence type="ECO:0000259" key="3">
    <source>
        <dbReference type="Pfam" id="PF06094"/>
    </source>
</evidence>
<dbReference type="CDD" id="cd06661">
    <property type="entry name" value="GGCT_like"/>
    <property type="match status" value="1"/>
</dbReference>
<evidence type="ECO:0000256" key="1">
    <source>
        <dbReference type="ARBA" id="ARBA00022679"/>
    </source>
</evidence>
<dbReference type="InterPro" id="IPR013024">
    <property type="entry name" value="GGCT-like"/>
</dbReference>
<dbReference type="Pfam" id="PF06094">
    <property type="entry name" value="GGACT"/>
    <property type="match status" value="1"/>
</dbReference>
<dbReference type="GO" id="GO:0016740">
    <property type="term" value="F:transferase activity"/>
    <property type="evidence" value="ECO:0007669"/>
    <property type="project" value="UniProtKB-KW"/>
</dbReference>
<dbReference type="SUPFAM" id="SSF110857">
    <property type="entry name" value="Gamma-glutamyl cyclotransferase-like"/>
    <property type="match status" value="1"/>
</dbReference>
<dbReference type="InterPro" id="IPR036568">
    <property type="entry name" value="GGCT-like_sf"/>
</dbReference>
<dbReference type="RefSeq" id="WP_119741056.1">
    <property type="nucleotide sequence ID" value="NZ_QYUN01000002.1"/>
</dbReference>
<dbReference type="OrthoDB" id="279154at2"/>
<reference evidence="4 5" key="1">
    <citation type="submission" date="2018-09" db="EMBL/GenBank/DDBJ databases">
        <authorList>
            <person name="Zhu H."/>
        </authorList>
    </citation>
    <scope>NUCLEOTIDE SEQUENCE [LARGE SCALE GENOMIC DNA]</scope>
    <source>
        <strain evidence="4 5">K2R10-39</strain>
    </source>
</reference>
<gene>
    <name evidence="4" type="ORF">D3870_17360</name>
</gene>
<protein>
    <recommendedName>
        <fullName evidence="2">Putative gamma-glutamylcyclotransferase</fullName>
    </recommendedName>
</protein>
<dbReference type="PANTHER" id="PTHR31544:SF2">
    <property type="entry name" value="AIG2-LIKE PROTEIN D"/>
    <property type="match status" value="1"/>
</dbReference>
<dbReference type="AlphaFoldDB" id="A0A418X4W6"/>
<dbReference type="Gene3D" id="3.10.490.10">
    <property type="entry name" value="Gamma-glutamyl cyclotransferase-like"/>
    <property type="match status" value="1"/>
</dbReference>
<feature type="domain" description="Gamma-glutamylcyclotransferase AIG2-like" evidence="3">
    <location>
        <begin position="5"/>
        <end position="104"/>
    </location>
</feature>
<name>A0A418X4W6_9BURK</name>
<evidence type="ECO:0000313" key="4">
    <source>
        <dbReference type="EMBL" id="RJG07527.1"/>
    </source>
</evidence>
<evidence type="ECO:0000256" key="2">
    <source>
        <dbReference type="ARBA" id="ARBA00030602"/>
    </source>
</evidence>
<organism evidence="4 5">
    <name type="scientific">Noviherbaspirillum cavernae</name>
    <dbReference type="NCBI Taxonomy" id="2320862"/>
    <lineage>
        <taxon>Bacteria</taxon>
        <taxon>Pseudomonadati</taxon>
        <taxon>Pseudomonadota</taxon>
        <taxon>Betaproteobacteria</taxon>
        <taxon>Burkholderiales</taxon>
        <taxon>Oxalobacteraceae</taxon>
        <taxon>Noviherbaspirillum</taxon>
    </lineage>
</organism>
<dbReference type="EMBL" id="QYUN01000002">
    <property type="protein sequence ID" value="RJG07527.1"/>
    <property type="molecule type" value="Genomic_DNA"/>
</dbReference>
<sequence length="133" mass="14869">MSSNIFTYGSLMFPEVWEKVVRGKYRSTQAVAPDHARFAIRGETYPGMVTAPGQTVAGVVYFDVTPDDVAALDIFEGTPYRRDVLQVRLAGGETLAADTYIYLDTAQLADAPWEPDAFQMQRFLDTYCRDKLA</sequence>
<proteinExistence type="predicted"/>
<evidence type="ECO:0000313" key="5">
    <source>
        <dbReference type="Proteomes" id="UP000285190"/>
    </source>
</evidence>
<keyword evidence="5" id="KW-1185">Reference proteome</keyword>
<dbReference type="InterPro" id="IPR009288">
    <property type="entry name" value="AIG2-like_dom"/>
</dbReference>